<gene>
    <name evidence="4" type="primary">LOC106163235</name>
</gene>
<dbReference type="InParanoid" id="A0A1S3ID74"/>
<feature type="domain" description="F-box" evidence="2">
    <location>
        <begin position="4"/>
        <end position="50"/>
    </location>
</feature>
<dbReference type="InterPro" id="IPR032675">
    <property type="entry name" value="LRR_dom_sf"/>
</dbReference>
<dbReference type="FunCoup" id="A0A1S3ID74">
    <property type="interactions" value="486"/>
</dbReference>
<dbReference type="Pfam" id="PF12937">
    <property type="entry name" value="F-box-like"/>
    <property type="match status" value="1"/>
</dbReference>
<dbReference type="RefSeq" id="XP_013396215.1">
    <property type="nucleotide sequence ID" value="XM_013540761.1"/>
</dbReference>
<accession>A0A1S3ID74</accession>
<dbReference type="CDD" id="cd22104">
    <property type="entry name" value="F-box_FBXO33"/>
    <property type="match status" value="1"/>
</dbReference>
<dbReference type="Proteomes" id="UP000085678">
    <property type="component" value="Unplaced"/>
</dbReference>
<dbReference type="STRING" id="7574.A0A1S3ID74"/>
<feature type="chain" id="PRO_5010356672" evidence="1">
    <location>
        <begin position="21"/>
        <end position="457"/>
    </location>
</feature>
<dbReference type="SUPFAM" id="SSF81383">
    <property type="entry name" value="F-box domain"/>
    <property type="match status" value="1"/>
</dbReference>
<protein>
    <submittedName>
        <fullName evidence="4">F-box only protein 33</fullName>
    </submittedName>
</protein>
<keyword evidence="3" id="KW-1185">Reference proteome</keyword>
<evidence type="ECO:0000259" key="2">
    <source>
        <dbReference type="PROSITE" id="PS50181"/>
    </source>
</evidence>
<dbReference type="PROSITE" id="PS50181">
    <property type="entry name" value="FBOX"/>
    <property type="match status" value="1"/>
</dbReference>
<dbReference type="KEGG" id="lak:106163235"/>
<dbReference type="InterPro" id="IPR036047">
    <property type="entry name" value="F-box-like_dom_sf"/>
</dbReference>
<proteinExistence type="predicted"/>
<evidence type="ECO:0000313" key="4">
    <source>
        <dbReference type="RefSeq" id="XP_013396215.1"/>
    </source>
</evidence>
<sequence>MAAESSWAVLPSIIIVQILAYLTPSDRLKASATCRRWRSCLFESQLWESITFDFTNGNAEGAKFLTQKCSSFVTYARAKLSFCTADYVLNATRLLSRLSRNRRLRRLAIQPKSNYVEWLETSETQDNFVDSLIAVTKHARKLEHLSLGCIQELTDYADTFIAVLSQHEASKLRALHLESVKEDPDDYGLIELPLTKLNLLHNLQVLGIDFDHLSNSLLEGFIDNHKAKLEKLIVNVHGIHPAQEQVRNHTWWRLTQHSPKLRVTLNLIHSADGVEQLMNILKPDIPLAILRLFFCTTINAHAIDFISKHHCETFENLYVVEGLDDGNPNTFEDQIDDGNMLVMLAWRCKVLKHITFIGYLMESEDLACIARLRGPGLETLQVPESCIGTVPRVELAEDEDIEVEEVLTLEELTHDVSHHLQRPWKALSDGDVPAAVIDEEADAEQAYLPLLLQDQQW</sequence>
<feature type="signal peptide" evidence="1">
    <location>
        <begin position="1"/>
        <end position="20"/>
    </location>
</feature>
<name>A0A1S3ID74_LINAN</name>
<dbReference type="GO" id="GO:0031398">
    <property type="term" value="P:positive regulation of protein ubiquitination"/>
    <property type="evidence" value="ECO:0007669"/>
    <property type="project" value="TreeGrafter"/>
</dbReference>
<dbReference type="AlphaFoldDB" id="A0A1S3ID74"/>
<organism evidence="3 4">
    <name type="scientific">Lingula anatina</name>
    <name type="common">Brachiopod</name>
    <name type="synonym">Lingula unguis</name>
    <dbReference type="NCBI Taxonomy" id="7574"/>
    <lineage>
        <taxon>Eukaryota</taxon>
        <taxon>Metazoa</taxon>
        <taxon>Spiralia</taxon>
        <taxon>Lophotrochozoa</taxon>
        <taxon>Brachiopoda</taxon>
        <taxon>Linguliformea</taxon>
        <taxon>Lingulata</taxon>
        <taxon>Lingulida</taxon>
        <taxon>Linguloidea</taxon>
        <taxon>Lingulidae</taxon>
        <taxon>Lingula</taxon>
    </lineage>
</organism>
<evidence type="ECO:0000313" key="3">
    <source>
        <dbReference type="Proteomes" id="UP000085678"/>
    </source>
</evidence>
<dbReference type="Gene3D" id="1.20.1280.50">
    <property type="match status" value="1"/>
</dbReference>
<evidence type="ECO:0000256" key="1">
    <source>
        <dbReference type="SAM" id="SignalP"/>
    </source>
</evidence>
<dbReference type="Gene3D" id="3.80.10.10">
    <property type="entry name" value="Ribonuclease Inhibitor"/>
    <property type="match status" value="1"/>
</dbReference>
<dbReference type="InterPro" id="IPR001810">
    <property type="entry name" value="F-box_dom"/>
</dbReference>
<dbReference type="SMART" id="SM00256">
    <property type="entry name" value="FBOX"/>
    <property type="match status" value="1"/>
</dbReference>
<reference evidence="4" key="1">
    <citation type="submission" date="2025-08" db="UniProtKB">
        <authorList>
            <consortium name="RefSeq"/>
        </authorList>
    </citation>
    <scope>IDENTIFICATION</scope>
    <source>
        <tissue evidence="4">Gonads</tissue>
    </source>
</reference>
<keyword evidence="1" id="KW-0732">Signal</keyword>
<dbReference type="PANTHER" id="PTHR20933">
    <property type="entry name" value="F-BOX ONLY PROTEIN 33"/>
    <property type="match status" value="1"/>
</dbReference>
<dbReference type="PANTHER" id="PTHR20933:SF3">
    <property type="entry name" value="F-BOX ONLY PROTEIN 33"/>
    <property type="match status" value="1"/>
</dbReference>
<dbReference type="SUPFAM" id="SSF52047">
    <property type="entry name" value="RNI-like"/>
    <property type="match status" value="1"/>
</dbReference>
<dbReference type="OrthoDB" id="8757000at2759"/>
<dbReference type="GeneID" id="106163235"/>